<dbReference type="EMBL" id="JABUKG010000004">
    <property type="protein sequence ID" value="MBY6320156.1"/>
    <property type="molecule type" value="Genomic_DNA"/>
</dbReference>
<dbReference type="AlphaFoldDB" id="A0A1I0SGH7"/>
<evidence type="ECO:0000313" key="4">
    <source>
        <dbReference type="Proteomes" id="UP000182054"/>
    </source>
</evidence>
<evidence type="ECO:0000313" key="5">
    <source>
        <dbReference type="Proteomes" id="UP001520140"/>
    </source>
</evidence>
<protein>
    <submittedName>
        <fullName evidence="3">Uncharacterized protein</fullName>
    </submittedName>
</protein>
<evidence type="ECO:0000256" key="1">
    <source>
        <dbReference type="SAM" id="MobiDB-lite"/>
    </source>
</evidence>
<keyword evidence="5" id="KW-1185">Reference proteome</keyword>
<dbReference type="RefSeq" id="WP_068100402.1">
    <property type="nucleotide sequence ID" value="NZ_FOJN01000001.1"/>
</dbReference>
<sequence>MADERETRDLVTELRILAELVIDRVEPALRRLDDPEAPHWDGCSWCPLCALAAALRGERHDLLSLVATEFDALAAVVRAYLDDHSSTAASTSARPASPAAQTTDADESGTGGPGASTPSVRPGGYQPITVTTTSQPDRERPTPPTQ</sequence>
<dbReference type="EMBL" id="FOJN01000001">
    <property type="protein sequence ID" value="SFA38589.1"/>
    <property type="molecule type" value="Genomic_DNA"/>
</dbReference>
<dbReference type="Proteomes" id="UP000182054">
    <property type="component" value="Unassembled WGS sequence"/>
</dbReference>
<organism evidence="3 4">
    <name type="scientific">Rhodococcoides kroppenstedtii</name>
    <dbReference type="NCBI Taxonomy" id="293050"/>
    <lineage>
        <taxon>Bacteria</taxon>
        <taxon>Bacillati</taxon>
        <taxon>Actinomycetota</taxon>
        <taxon>Actinomycetes</taxon>
        <taxon>Mycobacteriales</taxon>
        <taxon>Nocardiaceae</taxon>
        <taxon>Rhodococcoides</taxon>
    </lineage>
</organism>
<dbReference type="OrthoDB" id="4558606at2"/>
<feature type="compositionally biased region" description="Low complexity" evidence="1">
    <location>
        <begin position="86"/>
        <end position="103"/>
    </location>
</feature>
<proteinExistence type="predicted"/>
<reference evidence="2 5" key="2">
    <citation type="submission" date="2020-06" db="EMBL/GenBank/DDBJ databases">
        <title>Taxonomy, biology and ecology of Rhodococcus bacteria occurring in California pistachio and other woody hosts as revealed by genome sequence analyses.</title>
        <authorList>
            <person name="Gai Y."/>
            <person name="Riely B."/>
        </authorList>
    </citation>
    <scope>NUCLEOTIDE SEQUENCE [LARGE SCALE GENOMIC DNA]</scope>
    <source>
        <strain evidence="2 5">BP-284</strain>
    </source>
</reference>
<evidence type="ECO:0000313" key="2">
    <source>
        <dbReference type="EMBL" id="MBY6320156.1"/>
    </source>
</evidence>
<feature type="compositionally biased region" description="Basic and acidic residues" evidence="1">
    <location>
        <begin position="136"/>
        <end position="146"/>
    </location>
</feature>
<name>A0A1I0SGH7_9NOCA</name>
<dbReference type="Proteomes" id="UP001520140">
    <property type="component" value="Unassembled WGS sequence"/>
</dbReference>
<feature type="region of interest" description="Disordered" evidence="1">
    <location>
        <begin position="84"/>
        <end position="146"/>
    </location>
</feature>
<evidence type="ECO:0000313" key="3">
    <source>
        <dbReference type="EMBL" id="SFA38589.1"/>
    </source>
</evidence>
<accession>A0A1I0SGH7</accession>
<gene>
    <name evidence="2" type="ORF">HQ605_04905</name>
    <name evidence="3" type="ORF">SAMN05444374_101157</name>
</gene>
<dbReference type="GeneID" id="85484223"/>
<reference evidence="3 4" key="1">
    <citation type="submission" date="2016-10" db="EMBL/GenBank/DDBJ databases">
        <authorList>
            <person name="de Groot N.N."/>
        </authorList>
    </citation>
    <scope>NUCLEOTIDE SEQUENCE [LARGE SCALE GENOMIC DNA]</scope>
    <source>
        <strain evidence="3 4">DSM 44908</strain>
    </source>
</reference>